<sequence length="398" mass="45409">MANPTSKSPTSDTNRTSLEHTRVILSRLNVEQAAAMLRLSDELLLMVTDAIDGDQATSDLRQLALAHSRFRPIVHETLMRNCVIPIRSIPMYLILISRHPAWIRHINKITLIAKEPAKNELKVSHRALEASRSFIRSLWPSVLLQKEQEFQLGMESSELWALVLFAALSNVKEVLLRPMRGQWPAAYESLLVRTAPRDTFKLQQCLFDVVKDRLEVLSIDNDGPLKPAESLSLVQLRLYTMSELKILNLAVRIGYPFDNRGTQWALPPNLEVLRIHCDQATFPWHILHGLHYAMTQRNAFSSLRQVQLLLGLPCRSLARYLVCGMESEVDILSGNVLTDSELLADWKTLKKSSLETYFPKHGELEHDTLDLTQYRPSCLLEEIRCVEEELGRSINFSV</sequence>
<dbReference type="OrthoDB" id="3799132at2759"/>
<proteinExistence type="predicted"/>
<name>A0A6A7A267_9PLEO</name>
<dbReference type="EMBL" id="MU006224">
    <property type="protein sequence ID" value="KAF2827361.1"/>
    <property type="molecule type" value="Genomic_DNA"/>
</dbReference>
<gene>
    <name evidence="1" type="ORF">CC86DRAFT_466148</name>
</gene>
<reference evidence="1" key="1">
    <citation type="journal article" date="2020" name="Stud. Mycol.">
        <title>101 Dothideomycetes genomes: a test case for predicting lifestyles and emergence of pathogens.</title>
        <authorList>
            <person name="Haridas S."/>
            <person name="Albert R."/>
            <person name="Binder M."/>
            <person name="Bloem J."/>
            <person name="Labutti K."/>
            <person name="Salamov A."/>
            <person name="Andreopoulos B."/>
            <person name="Baker S."/>
            <person name="Barry K."/>
            <person name="Bills G."/>
            <person name="Bluhm B."/>
            <person name="Cannon C."/>
            <person name="Castanera R."/>
            <person name="Culley D."/>
            <person name="Daum C."/>
            <person name="Ezra D."/>
            <person name="Gonzalez J."/>
            <person name="Henrissat B."/>
            <person name="Kuo A."/>
            <person name="Liang C."/>
            <person name="Lipzen A."/>
            <person name="Lutzoni F."/>
            <person name="Magnuson J."/>
            <person name="Mondo S."/>
            <person name="Nolan M."/>
            <person name="Ohm R."/>
            <person name="Pangilinan J."/>
            <person name="Park H.-J."/>
            <person name="Ramirez L."/>
            <person name="Alfaro M."/>
            <person name="Sun H."/>
            <person name="Tritt A."/>
            <person name="Yoshinaga Y."/>
            <person name="Zwiers L.-H."/>
            <person name="Turgeon B."/>
            <person name="Goodwin S."/>
            <person name="Spatafora J."/>
            <person name="Crous P."/>
            <person name="Grigoriev I."/>
        </authorList>
    </citation>
    <scope>NUCLEOTIDE SEQUENCE</scope>
    <source>
        <strain evidence="1">CBS 113818</strain>
    </source>
</reference>
<evidence type="ECO:0000313" key="2">
    <source>
        <dbReference type="Proteomes" id="UP000799424"/>
    </source>
</evidence>
<keyword evidence="2" id="KW-1185">Reference proteome</keyword>
<protein>
    <submittedName>
        <fullName evidence="1">Uncharacterized protein</fullName>
    </submittedName>
</protein>
<dbReference type="Proteomes" id="UP000799424">
    <property type="component" value="Unassembled WGS sequence"/>
</dbReference>
<evidence type="ECO:0000313" key="1">
    <source>
        <dbReference type="EMBL" id="KAF2827361.1"/>
    </source>
</evidence>
<dbReference type="AlphaFoldDB" id="A0A6A7A267"/>
<organism evidence="1 2">
    <name type="scientific">Ophiobolus disseminans</name>
    <dbReference type="NCBI Taxonomy" id="1469910"/>
    <lineage>
        <taxon>Eukaryota</taxon>
        <taxon>Fungi</taxon>
        <taxon>Dikarya</taxon>
        <taxon>Ascomycota</taxon>
        <taxon>Pezizomycotina</taxon>
        <taxon>Dothideomycetes</taxon>
        <taxon>Pleosporomycetidae</taxon>
        <taxon>Pleosporales</taxon>
        <taxon>Pleosporineae</taxon>
        <taxon>Phaeosphaeriaceae</taxon>
        <taxon>Ophiobolus</taxon>
    </lineage>
</organism>
<accession>A0A6A7A267</accession>